<dbReference type="InParanoid" id="A0A804N2U2"/>
<keyword evidence="1" id="KW-0812">Transmembrane</keyword>
<proteinExistence type="predicted"/>
<accession>A0A804N2U2</accession>
<organism evidence="2 3">
    <name type="scientific">Zea mays</name>
    <name type="common">Maize</name>
    <dbReference type="NCBI Taxonomy" id="4577"/>
    <lineage>
        <taxon>Eukaryota</taxon>
        <taxon>Viridiplantae</taxon>
        <taxon>Streptophyta</taxon>
        <taxon>Embryophyta</taxon>
        <taxon>Tracheophyta</taxon>
        <taxon>Spermatophyta</taxon>
        <taxon>Magnoliopsida</taxon>
        <taxon>Liliopsida</taxon>
        <taxon>Poales</taxon>
        <taxon>Poaceae</taxon>
        <taxon>PACMAD clade</taxon>
        <taxon>Panicoideae</taxon>
        <taxon>Andropogonodae</taxon>
        <taxon>Andropogoneae</taxon>
        <taxon>Tripsacinae</taxon>
        <taxon>Zea</taxon>
    </lineage>
</organism>
<sequence>MKLSPIVAELKVVQPSTTLRLPVTTDWPMPSPTIMTYFLFLGTTTFSWYTPAGTRTTK</sequence>
<reference evidence="3" key="1">
    <citation type="submission" date="2015-12" db="EMBL/GenBank/DDBJ databases">
        <title>Update maize B73 reference genome by single molecule sequencing technologies.</title>
        <authorList>
            <consortium name="Maize Genome Sequencing Project"/>
            <person name="Ware D."/>
        </authorList>
    </citation>
    <scope>NUCLEOTIDE SEQUENCE [LARGE SCALE GENOMIC DNA]</scope>
    <source>
        <strain evidence="3">cv. B73</strain>
    </source>
</reference>
<dbReference type="Proteomes" id="UP000007305">
    <property type="component" value="Chromosome 3"/>
</dbReference>
<reference evidence="2" key="2">
    <citation type="submission" date="2019-07" db="EMBL/GenBank/DDBJ databases">
        <authorList>
            <person name="Seetharam A."/>
            <person name="Woodhouse M."/>
            <person name="Cannon E."/>
        </authorList>
    </citation>
    <scope>NUCLEOTIDE SEQUENCE [LARGE SCALE GENOMIC DNA]</scope>
    <source>
        <strain evidence="2">cv. B73</strain>
    </source>
</reference>
<evidence type="ECO:0000313" key="2">
    <source>
        <dbReference type="EnsemblPlants" id="Zm00001eb130490_P001"/>
    </source>
</evidence>
<dbReference type="EnsemblPlants" id="Zm00001eb130490_T001">
    <property type="protein sequence ID" value="Zm00001eb130490_P001"/>
    <property type="gene ID" value="Zm00001eb130490"/>
</dbReference>
<dbReference type="Gramene" id="Zm00001eb130490_T001">
    <property type="protein sequence ID" value="Zm00001eb130490_P001"/>
    <property type="gene ID" value="Zm00001eb130490"/>
</dbReference>
<dbReference type="AlphaFoldDB" id="A0A804N2U2"/>
<evidence type="ECO:0000313" key="3">
    <source>
        <dbReference type="Proteomes" id="UP000007305"/>
    </source>
</evidence>
<reference evidence="2" key="3">
    <citation type="submission" date="2021-05" db="UniProtKB">
        <authorList>
            <consortium name="EnsemblPlants"/>
        </authorList>
    </citation>
    <scope>IDENTIFICATION</scope>
    <source>
        <strain evidence="2">cv. B73</strain>
    </source>
</reference>
<feature type="transmembrane region" description="Helical" evidence="1">
    <location>
        <begin position="34"/>
        <end position="52"/>
    </location>
</feature>
<keyword evidence="1" id="KW-1133">Transmembrane helix</keyword>
<keyword evidence="1" id="KW-0472">Membrane</keyword>
<name>A0A804N2U2_MAIZE</name>
<evidence type="ECO:0000256" key="1">
    <source>
        <dbReference type="SAM" id="Phobius"/>
    </source>
</evidence>
<keyword evidence="3" id="KW-1185">Reference proteome</keyword>
<protein>
    <submittedName>
        <fullName evidence="2">Uncharacterized protein</fullName>
    </submittedName>
</protein>